<dbReference type="RefSeq" id="WP_016263982.1">
    <property type="nucleotide sequence ID" value="NZ_BSAQ01000040.1"/>
</dbReference>
<dbReference type="InterPro" id="IPR016024">
    <property type="entry name" value="ARM-type_fold"/>
</dbReference>
<dbReference type="Gene3D" id="1.25.10.10">
    <property type="entry name" value="Leucine-rich Repeat Variant"/>
    <property type="match status" value="1"/>
</dbReference>
<reference evidence="2 3" key="1">
    <citation type="submission" date="2017-05" db="EMBL/GenBank/DDBJ databases">
        <authorList>
            <person name="Song R."/>
            <person name="Chenine A.L."/>
            <person name="Ruprecht R.M."/>
        </authorList>
    </citation>
    <scope>NUCLEOTIDE SEQUENCE [LARGE SCALE GENOMIC DNA]</scope>
    <source>
        <strain evidence="2 3">S567_C10_BS</strain>
    </source>
</reference>
<organism evidence="2 3">
    <name type="scientific">Pseudomonas aeruginosa</name>
    <dbReference type="NCBI Taxonomy" id="287"/>
    <lineage>
        <taxon>Bacteria</taxon>
        <taxon>Pseudomonadati</taxon>
        <taxon>Pseudomonadota</taxon>
        <taxon>Gammaproteobacteria</taxon>
        <taxon>Pseudomonadales</taxon>
        <taxon>Pseudomonadaceae</taxon>
        <taxon>Pseudomonas</taxon>
    </lineage>
</organism>
<accession>A0A241XPS8</accession>
<dbReference type="InterPro" id="IPR011989">
    <property type="entry name" value="ARM-like"/>
</dbReference>
<dbReference type="Proteomes" id="UP000194857">
    <property type="component" value="Unassembled WGS sequence"/>
</dbReference>
<dbReference type="InterPro" id="IPR011959">
    <property type="entry name" value="CHP02270"/>
</dbReference>
<proteinExistence type="predicted"/>
<name>A0A241XPS8_PSEAI</name>
<evidence type="ECO:0000256" key="1">
    <source>
        <dbReference type="SAM" id="MobiDB-lite"/>
    </source>
</evidence>
<dbReference type="Pfam" id="PF13646">
    <property type="entry name" value="HEAT_2"/>
    <property type="match status" value="1"/>
</dbReference>
<feature type="region of interest" description="Disordered" evidence="1">
    <location>
        <begin position="310"/>
        <end position="329"/>
    </location>
</feature>
<sequence>MNVAAVIDQHVEEAGFLAGLRDHAVRAPHYDLAHLLDLDNRIEAHLDALQIGGLRSLDLVLKALDTNAEGEVFVAAILVFRGTNGTALAQLCEHLRRFPEGARFFAAALGWLDWGQARPWVERLLASPEPLFRAIGLAACGMHRHDPGPALLSALGHADPAVLARAARTAGELRRRDLMANIRAYRAHDDPSLRFWANWATAQMGDEEALGPLRAFAGQPGPFQLPATMVLLAWQPRDTSMAWIRQLMQAADTRRIGIQATGLFGDPVAVPWLIQQMRDESLARVAGEAFSLITGADLALLDLELEVLPDYDPGPNDDPDDDNVALDDDENLSWPEAERVSAWWRDHGARFVAGRAYLLGEPLGEARCRQVLRDGQQRQRMAAACLLARFVPNLPLFPTGAPVRRQLDLF</sequence>
<dbReference type="SUPFAM" id="SSF48371">
    <property type="entry name" value="ARM repeat"/>
    <property type="match status" value="1"/>
</dbReference>
<dbReference type="NCBIfam" id="TIGR02270">
    <property type="entry name" value="TIGR02270 family protein"/>
    <property type="match status" value="1"/>
</dbReference>
<gene>
    <name evidence="2" type="ORF">CAZ10_15700</name>
</gene>
<dbReference type="EMBL" id="NFFZ01000007">
    <property type="protein sequence ID" value="OTI61318.1"/>
    <property type="molecule type" value="Genomic_DNA"/>
</dbReference>
<protein>
    <submittedName>
        <fullName evidence="2">Uncharacterized protein</fullName>
    </submittedName>
</protein>
<comment type="caution">
    <text evidence="2">The sequence shown here is derived from an EMBL/GenBank/DDBJ whole genome shotgun (WGS) entry which is preliminary data.</text>
</comment>
<evidence type="ECO:0000313" key="3">
    <source>
        <dbReference type="Proteomes" id="UP000194857"/>
    </source>
</evidence>
<dbReference type="AlphaFoldDB" id="A0A241XPS8"/>
<evidence type="ECO:0000313" key="2">
    <source>
        <dbReference type="EMBL" id="OTI61318.1"/>
    </source>
</evidence>